<evidence type="ECO:0000256" key="1">
    <source>
        <dbReference type="ARBA" id="ARBA00009226"/>
    </source>
</evidence>
<dbReference type="RefSeq" id="WP_059272901.1">
    <property type="nucleotide sequence ID" value="NZ_CADIKY010000007.1"/>
</dbReference>
<gene>
    <name evidence="3" type="ORF">LMG3328_03042</name>
</gene>
<name>A0A6S7D2U4_9BURK</name>
<dbReference type="PRINTS" id="PR00956">
    <property type="entry name" value="FLGMOTORFLIN"/>
</dbReference>
<dbReference type="NCBIfam" id="TIGR02551">
    <property type="entry name" value="SpaO_YscQ"/>
    <property type="match status" value="1"/>
</dbReference>
<dbReference type="InterPro" id="IPR001172">
    <property type="entry name" value="FliN_T3SS_HrcQb"/>
</dbReference>
<dbReference type="PANTHER" id="PTHR30034:SF6">
    <property type="entry name" value="YOP PROTEINS TRANSLOCATION PROTEIN Q"/>
    <property type="match status" value="1"/>
</dbReference>
<dbReference type="InterPro" id="IPR013385">
    <property type="entry name" value="T3SS_SpaO/YscQ/SpaO"/>
</dbReference>
<dbReference type="InterPro" id="IPR036429">
    <property type="entry name" value="SpoA-like_sf"/>
</dbReference>
<protein>
    <recommendedName>
        <fullName evidence="2">Flagellar motor switch protein FliN-like C-terminal domain-containing protein</fullName>
    </recommendedName>
</protein>
<organism evidence="3 4">
    <name type="scientific">Achromobacter ruhlandii</name>
    <dbReference type="NCBI Taxonomy" id="72557"/>
    <lineage>
        <taxon>Bacteria</taxon>
        <taxon>Pseudomonadati</taxon>
        <taxon>Pseudomonadota</taxon>
        <taxon>Betaproteobacteria</taxon>
        <taxon>Burkholderiales</taxon>
        <taxon>Alcaligenaceae</taxon>
        <taxon>Achromobacter</taxon>
    </lineage>
</organism>
<dbReference type="GO" id="GO:0030254">
    <property type="term" value="P:protein secretion by the type III secretion system"/>
    <property type="evidence" value="ECO:0007669"/>
    <property type="project" value="InterPro"/>
</dbReference>
<comment type="similarity">
    <text evidence="1">Belongs to the FliN/MopA/SpaO family.</text>
</comment>
<dbReference type="Proteomes" id="UP000494122">
    <property type="component" value="Unassembled WGS sequence"/>
</dbReference>
<dbReference type="GO" id="GO:0009425">
    <property type="term" value="C:bacterial-type flagellum basal body"/>
    <property type="evidence" value="ECO:0007669"/>
    <property type="project" value="InterPro"/>
</dbReference>
<feature type="domain" description="Flagellar motor switch protein FliN-like C-terminal" evidence="2">
    <location>
        <begin position="285"/>
        <end position="353"/>
    </location>
</feature>
<dbReference type="Pfam" id="PF01052">
    <property type="entry name" value="FliMN_C"/>
    <property type="match status" value="1"/>
</dbReference>
<sequence length="359" mass="37141">MTESTLLSPSPLPLPRLSGNEARARSLVARHGADLAVTLAPLAGGDAEPTRWRLGFTPGVPDALRQSATLSADLEWAGARLRLGLPAGAAAAWLAARLPDLDAGELPPALASAAIETLLAEVVAGLGEASPGGPLRVVGRDTPAPALAHDWTLAARHPASGETIYATLAADGLGLMLLAGLVGRAAPTANEIDTDAVPVRIAACLGWTDLGAAELRGLAPRDTLFLDHYLVSPDGELWLGAGGQGLRVRRQDSSYLVTQGWTSLMTETPQPPQDAEAGAQTPLDIDAIPVRLTFELGERQITLGELRQLQPGETFDLARPLADGPVLVRANGALVGSGELVEIDGRIGVTLHRLGKAGA</sequence>
<evidence type="ECO:0000313" key="3">
    <source>
        <dbReference type="EMBL" id="CAB3876066.1"/>
    </source>
</evidence>
<evidence type="ECO:0000259" key="2">
    <source>
        <dbReference type="Pfam" id="PF01052"/>
    </source>
</evidence>
<accession>A0A6S7D2U4</accession>
<dbReference type="SUPFAM" id="SSF101801">
    <property type="entry name" value="Surface presentation of antigens (SPOA)"/>
    <property type="match status" value="1"/>
</dbReference>
<dbReference type="GO" id="GO:0003774">
    <property type="term" value="F:cytoskeletal motor activity"/>
    <property type="evidence" value="ECO:0007669"/>
    <property type="project" value="InterPro"/>
</dbReference>
<reference evidence="3 4" key="1">
    <citation type="submission" date="2020-04" db="EMBL/GenBank/DDBJ databases">
        <authorList>
            <person name="De Canck E."/>
        </authorList>
    </citation>
    <scope>NUCLEOTIDE SEQUENCE [LARGE SCALE GENOMIC DNA]</scope>
    <source>
        <strain evidence="3 4">LMG 3328</strain>
    </source>
</reference>
<dbReference type="GO" id="GO:0071978">
    <property type="term" value="P:bacterial-type flagellum-dependent swarming motility"/>
    <property type="evidence" value="ECO:0007669"/>
    <property type="project" value="TreeGrafter"/>
</dbReference>
<dbReference type="PANTHER" id="PTHR30034">
    <property type="entry name" value="FLAGELLAR MOTOR SWITCH PROTEIN FLIM"/>
    <property type="match status" value="1"/>
</dbReference>
<proteinExistence type="inferred from homology"/>
<dbReference type="EMBL" id="CADILE010000008">
    <property type="protein sequence ID" value="CAB3876066.1"/>
    <property type="molecule type" value="Genomic_DNA"/>
</dbReference>
<dbReference type="AlphaFoldDB" id="A0A6S7D2U4"/>
<dbReference type="GO" id="GO:0050918">
    <property type="term" value="P:positive chemotaxis"/>
    <property type="evidence" value="ECO:0007669"/>
    <property type="project" value="TreeGrafter"/>
</dbReference>
<evidence type="ECO:0000313" key="4">
    <source>
        <dbReference type="Proteomes" id="UP000494122"/>
    </source>
</evidence>
<dbReference type="Gene3D" id="2.30.330.10">
    <property type="entry name" value="SpoA-like"/>
    <property type="match status" value="1"/>
</dbReference>
<dbReference type="InterPro" id="IPR001543">
    <property type="entry name" value="FliN-like_C"/>
</dbReference>